<evidence type="ECO:0000256" key="7">
    <source>
        <dbReference type="SAM" id="Coils"/>
    </source>
</evidence>
<dbReference type="InterPro" id="IPR032840">
    <property type="entry name" value="CFAP91_dom"/>
</dbReference>
<organism evidence="9 10">
    <name type="scientific">Laodelphax striatellus</name>
    <name type="common">Small brown planthopper</name>
    <name type="synonym">Delphax striatella</name>
    <dbReference type="NCBI Taxonomy" id="195883"/>
    <lineage>
        <taxon>Eukaryota</taxon>
        <taxon>Metazoa</taxon>
        <taxon>Ecdysozoa</taxon>
        <taxon>Arthropoda</taxon>
        <taxon>Hexapoda</taxon>
        <taxon>Insecta</taxon>
        <taxon>Pterygota</taxon>
        <taxon>Neoptera</taxon>
        <taxon>Paraneoptera</taxon>
        <taxon>Hemiptera</taxon>
        <taxon>Auchenorrhyncha</taxon>
        <taxon>Fulgoroidea</taxon>
        <taxon>Delphacidae</taxon>
        <taxon>Criomorphinae</taxon>
        <taxon>Laodelphax</taxon>
    </lineage>
</organism>
<evidence type="ECO:0000256" key="2">
    <source>
        <dbReference type="ARBA" id="ARBA00022490"/>
    </source>
</evidence>
<feature type="coiled-coil region" evidence="7">
    <location>
        <begin position="133"/>
        <end position="179"/>
    </location>
</feature>
<dbReference type="Pfam" id="PF14738">
    <property type="entry name" value="CFAP91"/>
    <property type="match status" value="1"/>
</dbReference>
<dbReference type="AlphaFoldDB" id="A0A482WMD0"/>
<protein>
    <recommendedName>
        <fullName evidence="6">Cilia- and flagella-associated protein 91</fullName>
    </recommendedName>
</protein>
<dbReference type="SMR" id="A0A482WMD0"/>
<dbReference type="GO" id="GO:0005930">
    <property type="term" value="C:axoneme"/>
    <property type="evidence" value="ECO:0007669"/>
    <property type="project" value="UniProtKB-SubCell"/>
</dbReference>
<accession>A0A482WMD0</accession>
<dbReference type="PANTHER" id="PTHR22455">
    <property type="entry name" value="CILIA- AND FLAGELLA-ASSOCIATED PROTEIN 91"/>
    <property type="match status" value="1"/>
</dbReference>
<evidence type="ECO:0000256" key="3">
    <source>
        <dbReference type="ARBA" id="ARBA00023212"/>
    </source>
</evidence>
<evidence type="ECO:0000256" key="6">
    <source>
        <dbReference type="ARBA" id="ARBA00029555"/>
    </source>
</evidence>
<evidence type="ECO:0000256" key="5">
    <source>
        <dbReference type="ARBA" id="ARBA00029468"/>
    </source>
</evidence>
<dbReference type="STRING" id="195883.A0A482WMD0"/>
<comment type="similarity">
    <text evidence="5">Belongs to the CFAP91 family.</text>
</comment>
<gene>
    <name evidence="9" type="ORF">LSTR_LSTR010829</name>
</gene>
<keyword evidence="7" id="KW-0175">Coiled coil</keyword>
<evidence type="ECO:0000313" key="9">
    <source>
        <dbReference type="EMBL" id="RZF34664.1"/>
    </source>
</evidence>
<keyword evidence="2" id="KW-0963">Cytoplasm</keyword>
<evidence type="ECO:0000313" key="10">
    <source>
        <dbReference type="Proteomes" id="UP000291343"/>
    </source>
</evidence>
<dbReference type="InParanoid" id="A0A482WMD0"/>
<dbReference type="EMBL" id="QKKF02030803">
    <property type="protein sequence ID" value="RZF34664.1"/>
    <property type="molecule type" value="Genomic_DNA"/>
</dbReference>
<dbReference type="PANTHER" id="PTHR22455:SF10">
    <property type="entry name" value="CILIA- AND FLAGELLA-ASSOCIATED PROTEIN 91"/>
    <property type="match status" value="1"/>
</dbReference>
<dbReference type="InterPro" id="IPR026720">
    <property type="entry name" value="CFAP91"/>
</dbReference>
<keyword evidence="3" id="KW-0206">Cytoskeleton</keyword>
<name>A0A482WMD0_LAOST</name>
<keyword evidence="10" id="KW-1185">Reference proteome</keyword>
<dbReference type="OrthoDB" id="6631266at2759"/>
<comment type="caution">
    <text evidence="9">The sequence shown here is derived from an EMBL/GenBank/DDBJ whole genome shotgun (WGS) entry which is preliminary data.</text>
</comment>
<evidence type="ECO:0000256" key="4">
    <source>
        <dbReference type="ARBA" id="ARBA00023273"/>
    </source>
</evidence>
<sequence length="410" mass="48026">MTKAIAGGHKRVKLLPNRPLDFIYDPVFTVSNSKDYYATVSESMKHATEIVSEGLPAGIHEVELIERARIKRQWEQVLMNDLKTAKDIETREKCIIDMETSEWLFREQEIEKINSYRMELANKSMRGEKSNQFNRLDERVNRQIRRKEQQKNDQLKSLHDKKERELRKLTAKHKAWDNNLKSTHGTKESVDNLLTICSPLQPTEDKKPPAFSTDHEVIKYDKMMFGTVEGLILMENAPLDPAPAFNFIKASKPKTYGAMCHKLCRWSTDEDLKQLQTDLRRMSVNIGHKTHTLTKKEKVKPLLPPLLCIEIPIKQNIELYKATSFIQQLLRGRAVQYKVFQDRKRLQPLIEELKKTRSLYKEENEKISQKRYEALALMRKQFVHNQLGYSTYDVLVRDRWSNLTPTFGPL</sequence>
<dbReference type="Proteomes" id="UP000291343">
    <property type="component" value="Unassembled WGS sequence"/>
</dbReference>
<evidence type="ECO:0000259" key="8">
    <source>
        <dbReference type="Pfam" id="PF14738"/>
    </source>
</evidence>
<reference evidence="9 10" key="1">
    <citation type="journal article" date="2017" name="Gigascience">
        <title>Genome sequence of the small brown planthopper, Laodelphax striatellus.</title>
        <authorList>
            <person name="Zhu J."/>
            <person name="Jiang F."/>
            <person name="Wang X."/>
            <person name="Yang P."/>
            <person name="Bao Y."/>
            <person name="Zhao W."/>
            <person name="Wang W."/>
            <person name="Lu H."/>
            <person name="Wang Q."/>
            <person name="Cui N."/>
            <person name="Li J."/>
            <person name="Chen X."/>
            <person name="Luo L."/>
            <person name="Yu J."/>
            <person name="Kang L."/>
            <person name="Cui F."/>
        </authorList>
    </citation>
    <scope>NUCLEOTIDE SEQUENCE [LARGE SCALE GENOMIC DNA]</scope>
    <source>
        <strain evidence="9">Lst14</strain>
    </source>
</reference>
<evidence type="ECO:0000256" key="1">
    <source>
        <dbReference type="ARBA" id="ARBA00004430"/>
    </source>
</evidence>
<feature type="domain" description="CFAP91" evidence="8">
    <location>
        <begin position="41"/>
        <end position="168"/>
    </location>
</feature>
<comment type="subcellular location">
    <subcellularLocation>
        <location evidence="1">Cytoplasm</location>
        <location evidence="1">Cytoskeleton</location>
        <location evidence="1">Cilium axoneme</location>
    </subcellularLocation>
</comment>
<keyword evidence="4" id="KW-0966">Cell projection</keyword>
<proteinExistence type="inferred from homology"/>